<comment type="caution">
    <text evidence="1">The sequence shown here is derived from an EMBL/GenBank/DDBJ whole genome shotgun (WGS) entry which is preliminary data.</text>
</comment>
<protein>
    <submittedName>
        <fullName evidence="1">Uncharacterized protein</fullName>
    </submittedName>
</protein>
<dbReference type="EMBL" id="BGPR01009614">
    <property type="protein sequence ID" value="GBN41155.1"/>
    <property type="molecule type" value="Genomic_DNA"/>
</dbReference>
<dbReference type="OrthoDB" id="6421466at2759"/>
<dbReference type="Proteomes" id="UP000499080">
    <property type="component" value="Unassembled WGS sequence"/>
</dbReference>
<feature type="non-terminal residue" evidence="1">
    <location>
        <position position="1"/>
    </location>
</feature>
<evidence type="ECO:0000313" key="1">
    <source>
        <dbReference type="EMBL" id="GBN41155.1"/>
    </source>
</evidence>
<organism evidence="1 2">
    <name type="scientific">Araneus ventricosus</name>
    <name type="common">Orbweaver spider</name>
    <name type="synonym">Epeira ventricosa</name>
    <dbReference type="NCBI Taxonomy" id="182803"/>
    <lineage>
        <taxon>Eukaryota</taxon>
        <taxon>Metazoa</taxon>
        <taxon>Ecdysozoa</taxon>
        <taxon>Arthropoda</taxon>
        <taxon>Chelicerata</taxon>
        <taxon>Arachnida</taxon>
        <taxon>Araneae</taxon>
        <taxon>Araneomorphae</taxon>
        <taxon>Entelegynae</taxon>
        <taxon>Araneoidea</taxon>
        <taxon>Araneidae</taxon>
        <taxon>Araneus</taxon>
    </lineage>
</organism>
<evidence type="ECO:0000313" key="2">
    <source>
        <dbReference type="Proteomes" id="UP000499080"/>
    </source>
</evidence>
<gene>
    <name evidence="1" type="ORF">AVEN_213575_1</name>
</gene>
<proteinExistence type="predicted"/>
<name>A0A4Y2NNP3_ARAVE</name>
<accession>A0A4Y2NNP3</accession>
<sequence>LDNIKLEPIEPAEENRLIQLSSALTSLSCEKSPEFPGVLPIGNSSPFQKENQVAVQDNHLSNACIEGLLTKHTLPPILRKGKKRKLNQPLADCSNLIRSDMGLTTYPQYPVYKPSSEICDNFASLDPSLDLDYAKAAEALIQFQDSKTMDMIDIESIISALPVNNNQISEVFRNSNFQDLYCNVLQSSLFPSDNTDVNNLTSKSNLFSNSQSSNLSIMQDNQLYQGVPNSMLLSELAATNSSLPSNENLLNTPKQIYFESSPRTPTPIKKVLADIDPSTFQNINTFGDLDEFIKNEVQDNCDAIQDYGICDSNIINNFSPNLNRMDKLGNELWCSPSQNAPTSYECLSSSDSTITAHSGSPYQYESGLQSVYMPFMPNHSNLSFNSTEKQDADWHAIAFGKTPDQTELTCQAHSLMNQVNQYEINDFSVFSPFPPYRFQYPCM</sequence>
<dbReference type="AlphaFoldDB" id="A0A4Y2NNP3"/>
<keyword evidence="2" id="KW-1185">Reference proteome</keyword>
<reference evidence="1 2" key="1">
    <citation type="journal article" date="2019" name="Sci. Rep.">
        <title>Orb-weaving spider Araneus ventricosus genome elucidates the spidroin gene catalogue.</title>
        <authorList>
            <person name="Kono N."/>
            <person name="Nakamura H."/>
            <person name="Ohtoshi R."/>
            <person name="Moran D.A.P."/>
            <person name="Shinohara A."/>
            <person name="Yoshida Y."/>
            <person name="Fujiwara M."/>
            <person name="Mori M."/>
            <person name="Tomita M."/>
            <person name="Arakawa K."/>
        </authorList>
    </citation>
    <scope>NUCLEOTIDE SEQUENCE [LARGE SCALE GENOMIC DNA]</scope>
</reference>